<dbReference type="NCBIfam" id="TIGR01733">
    <property type="entry name" value="AA-adenyl-dom"/>
    <property type="match status" value="1"/>
</dbReference>
<accession>A0ABU0GKW2</accession>
<evidence type="ECO:0000313" key="3">
    <source>
        <dbReference type="Proteomes" id="UP001240250"/>
    </source>
</evidence>
<dbReference type="Pfam" id="PF00501">
    <property type="entry name" value="AMP-binding"/>
    <property type="match status" value="1"/>
</dbReference>
<dbReference type="Gene3D" id="3.30.300.30">
    <property type="match status" value="1"/>
</dbReference>
<dbReference type="InterPro" id="IPR020845">
    <property type="entry name" value="AMP-binding_CS"/>
</dbReference>
<dbReference type="RefSeq" id="WP_070319010.1">
    <property type="nucleotide sequence ID" value="NZ_JAUSVM010000001.1"/>
</dbReference>
<dbReference type="PANTHER" id="PTHR45527">
    <property type="entry name" value="NONRIBOSOMAL PEPTIDE SYNTHETASE"/>
    <property type="match status" value="1"/>
</dbReference>
<dbReference type="PANTHER" id="PTHR45527:SF1">
    <property type="entry name" value="FATTY ACID SYNTHASE"/>
    <property type="match status" value="1"/>
</dbReference>
<feature type="domain" description="AMP-dependent synthetase/ligase" evidence="1">
    <location>
        <begin position="33"/>
        <end position="380"/>
    </location>
</feature>
<protein>
    <submittedName>
        <fullName evidence="2">Amino acid adenylation domain-containing protein</fullName>
    </submittedName>
</protein>
<evidence type="ECO:0000313" key="2">
    <source>
        <dbReference type="EMBL" id="MDQ0425376.1"/>
    </source>
</evidence>
<evidence type="ECO:0000259" key="1">
    <source>
        <dbReference type="Pfam" id="PF00501"/>
    </source>
</evidence>
<organism evidence="2 3">
    <name type="scientific">Cellulomonas iranensis</name>
    <dbReference type="NCBI Taxonomy" id="76862"/>
    <lineage>
        <taxon>Bacteria</taxon>
        <taxon>Bacillati</taxon>
        <taxon>Actinomycetota</taxon>
        <taxon>Actinomycetes</taxon>
        <taxon>Micrococcales</taxon>
        <taxon>Cellulomonadaceae</taxon>
        <taxon>Cellulomonas</taxon>
    </lineage>
</organism>
<dbReference type="EMBL" id="JAUSVM010000001">
    <property type="protein sequence ID" value="MDQ0425376.1"/>
    <property type="molecule type" value="Genomic_DNA"/>
</dbReference>
<dbReference type="SUPFAM" id="SSF56801">
    <property type="entry name" value="Acetyl-CoA synthetase-like"/>
    <property type="match status" value="1"/>
</dbReference>
<dbReference type="InterPro" id="IPR000873">
    <property type="entry name" value="AMP-dep_synth/lig_dom"/>
</dbReference>
<dbReference type="PROSITE" id="PS00455">
    <property type="entry name" value="AMP_BINDING"/>
    <property type="match status" value="1"/>
</dbReference>
<dbReference type="Gene3D" id="3.40.50.12780">
    <property type="entry name" value="N-terminal domain of ligase-like"/>
    <property type="match status" value="1"/>
</dbReference>
<dbReference type="Proteomes" id="UP001240250">
    <property type="component" value="Unassembled WGS sequence"/>
</dbReference>
<sequence>MTTSELQESLAPWSVDADDRACTAPPLGDLVRVAAARWPTRTAVDDGTVSLTFGAFEERAQTLARHLAAGGVRAGDRVVVLTEKSALVPVVAVAAWKCGAVYVPLDGTAPPERLRRMLARLAARAVVALDDRPALVDDVPWTGRRALDALLDGPVRTWRTVPHRPDDSAYVIFTSGSTGEPKGVDVTVANLTAYFAAHNEVLRFTPASRVLSLSPFHFDVSVEDTLLPLSLGAYVHQFRGVPAGPMLRGAIRRQRITHLIAVSTLLTIITQDGRQVTRETFPDLEMVMTGAEVCDPKVINLWKTRLPGTRVLNVYGPTEATIVCLAYEVRDVDPDRVGSYPIGTPLRGVEVRLVDDAGAPVGPGEVGELWVGGPQVMRGYVDQPDETARRVVVVDGVRYYRTGDLCSYDDDGQLVFRGRDDDEVKLAGRRIHLGEIRETALSCPAVERAAVAVVPRDGHDVIALLVVAPDPDVLDVVEARLDELLPTYMRPTLLGWSPSLAVASTGKTDEKDLVRRLADAAAGTARTRFLLGAADAAPVPDGAVRA</sequence>
<dbReference type="InterPro" id="IPR045851">
    <property type="entry name" value="AMP-bd_C_sf"/>
</dbReference>
<reference evidence="2 3" key="1">
    <citation type="submission" date="2023-07" db="EMBL/GenBank/DDBJ databases">
        <title>Sequencing the genomes of 1000 actinobacteria strains.</title>
        <authorList>
            <person name="Klenk H.-P."/>
        </authorList>
    </citation>
    <scope>NUCLEOTIDE SEQUENCE [LARGE SCALE GENOMIC DNA]</scope>
    <source>
        <strain evidence="2 3">DSM 14785</strain>
    </source>
</reference>
<gene>
    <name evidence="2" type="ORF">JO380_001757</name>
</gene>
<dbReference type="InterPro" id="IPR042099">
    <property type="entry name" value="ANL_N_sf"/>
</dbReference>
<dbReference type="InterPro" id="IPR010071">
    <property type="entry name" value="AA_adenyl_dom"/>
</dbReference>
<keyword evidence="3" id="KW-1185">Reference proteome</keyword>
<name>A0ABU0GKW2_9CELL</name>
<proteinExistence type="predicted"/>
<comment type="caution">
    <text evidence="2">The sequence shown here is derived from an EMBL/GenBank/DDBJ whole genome shotgun (WGS) entry which is preliminary data.</text>
</comment>